<feature type="transmembrane region" description="Helical" evidence="6">
    <location>
        <begin position="443"/>
        <end position="461"/>
    </location>
</feature>
<dbReference type="EMBL" id="CYZU01000019">
    <property type="protein sequence ID" value="CUO45485.1"/>
    <property type="molecule type" value="Genomic_DNA"/>
</dbReference>
<evidence type="ECO:0000256" key="2">
    <source>
        <dbReference type="ARBA" id="ARBA00022475"/>
    </source>
</evidence>
<proteinExistence type="predicted"/>
<dbReference type="AlphaFoldDB" id="A0A174FBF3"/>
<reference evidence="7 8" key="1">
    <citation type="submission" date="2015-09" db="EMBL/GenBank/DDBJ databases">
        <authorList>
            <consortium name="Pathogen Informatics"/>
        </authorList>
    </citation>
    <scope>NUCLEOTIDE SEQUENCE [LARGE SCALE GENOMIC DNA]</scope>
    <source>
        <strain evidence="7 8">2789STDY5834876</strain>
    </source>
</reference>
<feature type="transmembrane region" description="Helical" evidence="6">
    <location>
        <begin position="211"/>
        <end position="228"/>
    </location>
</feature>
<keyword evidence="2" id="KW-1003">Cell membrane</keyword>
<evidence type="ECO:0000256" key="4">
    <source>
        <dbReference type="ARBA" id="ARBA00022989"/>
    </source>
</evidence>
<sequence length="478" mass="54177">MQKNSLYKNSLYFILYRVINVIYPLVTATYVSRVLKPDGVGQISIAQTVVIFLTACACLGIPNYGTREVSKVDNRDELSKLFSELFITNLLSTAIFAALFYSIIPLLSNDLEINKTLYYVEGIILVLNFINVDWFYQGKEEFRYITIRSCIVKFLSIFAIFGFVKNEGDIVVYAIVFVIAYAGNYLFNVINLRKYVYFTLRGITPKKHIKLVLILAITYISNEIYVTVDTVMLGFMSGNSAAAYYSNAMKLIKILVNVCTAMGTALLPRLSRVLYDGDSLGFERITKKAVHVLMWITLACVTGIILTSQHLIIVLFGYDFAPSIGIIRVLCFLIVFRSFSNLFLQILLCTNQEKITTYGYFSGMILNIILNYFFIPYWGGEGAAIASVLSELYICLFLFFFLRKKTKIKVDPKYLASLAISITCMVICVQTTKIWAFSHFMSLAIEIAIGFLSFVFVNMISKNEVLYLFLKKYGGSSK</sequence>
<feature type="transmembrane region" description="Helical" evidence="6">
    <location>
        <begin position="292"/>
        <end position="318"/>
    </location>
</feature>
<dbReference type="Proteomes" id="UP000095544">
    <property type="component" value="Unassembled WGS sequence"/>
</dbReference>
<dbReference type="Pfam" id="PF01943">
    <property type="entry name" value="Polysacc_synt"/>
    <property type="match status" value="1"/>
</dbReference>
<feature type="transmembrane region" description="Helical" evidence="6">
    <location>
        <begin position="43"/>
        <end position="64"/>
    </location>
</feature>
<feature type="transmembrane region" description="Helical" evidence="6">
    <location>
        <begin position="116"/>
        <end position="136"/>
    </location>
</feature>
<dbReference type="RefSeq" id="WP_055153134.1">
    <property type="nucleotide sequence ID" value="NZ_CYZU01000019.1"/>
</dbReference>
<dbReference type="GO" id="GO:0005886">
    <property type="term" value="C:plasma membrane"/>
    <property type="evidence" value="ECO:0007669"/>
    <property type="project" value="UniProtKB-SubCell"/>
</dbReference>
<feature type="transmembrane region" description="Helical" evidence="6">
    <location>
        <begin position="324"/>
        <end position="348"/>
    </location>
</feature>
<evidence type="ECO:0000256" key="1">
    <source>
        <dbReference type="ARBA" id="ARBA00004651"/>
    </source>
</evidence>
<dbReference type="CDD" id="cd13128">
    <property type="entry name" value="MATE_Wzx_like"/>
    <property type="match status" value="1"/>
</dbReference>
<accession>A0A174FBF3</accession>
<protein>
    <submittedName>
        <fullName evidence="7">Putative O-antigen transporter</fullName>
    </submittedName>
</protein>
<feature type="transmembrane region" description="Helical" evidence="6">
    <location>
        <begin position="85"/>
        <end position="104"/>
    </location>
</feature>
<feature type="transmembrane region" description="Helical" evidence="6">
    <location>
        <begin position="360"/>
        <end position="378"/>
    </location>
</feature>
<organism evidence="7 8">
    <name type="scientific">Faecalicatena contorta</name>
    <dbReference type="NCBI Taxonomy" id="39482"/>
    <lineage>
        <taxon>Bacteria</taxon>
        <taxon>Bacillati</taxon>
        <taxon>Bacillota</taxon>
        <taxon>Clostridia</taxon>
        <taxon>Lachnospirales</taxon>
        <taxon>Lachnospiraceae</taxon>
        <taxon>Faecalicatena</taxon>
    </lineage>
</organism>
<evidence type="ECO:0000313" key="8">
    <source>
        <dbReference type="Proteomes" id="UP000095544"/>
    </source>
</evidence>
<gene>
    <name evidence="7" type="primary">rfbX_1</name>
    <name evidence="7" type="ORF">ERS852491_02256</name>
</gene>
<dbReference type="STRING" id="39482.ERS852491_02256"/>
<evidence type="ECO:0000256" key="5">
    <source>
        <dbReference type="ARBA" id="ARBA00023136"/>
    </source>
</evidence>
<comment type="subcellular location">
    <subcellularLocation>
        <location evidence="1">Cell membrane</location>
        <topology evidence="1">Multi-pass membrane protein</topology>
    </subcellularLocation>
</comment>
<evidence type="ECO:0000313" key="7">
    <source>
        <dbReference type="EMBL" id="CUO45485.1"/>
    </source>
</evidence>
<dbReference type="InterPro" id="IPR002797">
    <property type="entry name" value="Polysacc_synth"/>
</dbReference>
<feature type="transmembrane region" description="Helical" evidence="6">
    <location>
        <begin position="248"/>
        <end position="271"/>
    </location>
</feature>
<dbReference type="PANTHER" id="PTHR30250:SF11">
    <property type="entry name" value="O-ANTIGEN TRANSPORTER-RELATED"/>
    <property type="match status" value="1"/>
</dbReference>
<feature type="transmembrane region" description="Helical" evidence="6">
    <location>
        <begin position="384"/>
        <end position="402"/>
    </location>
</feature>
<name>A0A174FBF3_9FIRM</name>
<feature type="transmembrane region" description="Helical" evidence="6">
    <location>
        <begin position="12"/>
        <end position="31"/>
    </location>
</feature>
<dbReference type="OrthoDB" id="9815702at2"/>
<feature type="transmembrane region" description="Helical" evidence="6">
    <location>
        <begin position="170"/>
        <end position="190"/>
    </location>
</feature>
<keyword evidence="4 6" id="KW-1133">Transmembrane helix</keyword>
<feature type="transmembrane region" description="Helical" evidence="6">
    <location>
        <begin position="145"/>
        <end position="164"/>
    </location>
</feature>
<keyword evidence="5 6" id="KW-0472">Membrane</keyword>
<evidence type="ECO:0000256" key="3">
    <source>
        <dbReference type="ARBA" id="ARBA00022692"/>
    </source>
</evidence>
<dbReference type="PANTHER" id="PTHR30250">
    <property type="entry name" value="PST FAMILY PREDICTED COLANIC ACID TRANSPORTER"/>
    <property type="match status" value="1"/>
</dbReference>
<keyword evidence="3 6" id="KW-0812">Transmembrane</keyword>
<evidence type="ECO:0000256" key="6">
    <source>
        <dbReference type="SAM" id="Phobius"/>
    </source>
</evidence>
<feature type="transmembrane region" description="Helical" evidence="6">
    <location>
        <begin position="414"/>
        <end position="437"/>
    </location>
</feature>
<dbReference type="InterPro" id="IPR050833">
    <property type="entry name" value="Poly_Biosynth_Transport"/>
</dbReference>